<dbReference type="AlphaFoldDB" id="A0CW71"/>
<sequence>MMSKKSEKKKLLKIQPLVQRIRTKVNKSKSNSIIDFSFYR</sequence>
<protein>
    <submittedName>
        <fullName evidence="1">Uncharacterized protein</fullName>
    </submittedName>
</protein>
<dbReference type="RefSeq" id="XP_052287136.1">
    <property type="nucleotide sequence ID" value="XM_052431158.1"/>
</dbReference>
<dbReference type="InParanoid" id="A0CW71"/>
<evidence type="ECO:0000313" key="1">
    <source>
        <dbReference type="EMBL" id="CAK75038.1"/>
    </source>
</evidence>
<dbReference type="GeneID" id="76803699"/>
<name>A0CW71_PARTE</name>
<evidence type="ECO:0000313" key="2">
    <source>
        <dbReference type="Proteomes" id="UP000000600"/>
    </source>
</evidence>
<proteinExistence type="predicted"/>
<dbReference type="EMBL" id="CT868207">
    <property type="protein sequence ID" value="CAK75038.1"/>
    <property type="molecule type" value="Genomic_DNA"/>
</dbReference>
<organism evidence="1 2">
    <name type="scientific">Paramecium tetraurelia</name>
    <dbReference type="NCBI Taxonomy" id="5888"/>
    <lineage>
        <taxon>Eukaryota</taxon>
        <taxon>Sar</taxon>
        <taxon>Alveolata</taxon>
        <taxon>Ciliophora</taxon>
        <taxon>Intramacronucleata</taxon>
        <taxon>Oligohymenophorea</taxon>
        <taxon>Peniculida</taxon>
        <taxon>Parameciidae</taxon>
        <taxon>Paramecium</taxon>
    </lineage>
</organism>
<reference evidence="1 2" key="1">
    <citation type="journal article" date="2006" name="Nature">
        <title>Global trends of whole-genome duplications revealed by the ciliate Paramecium tetraurelia.</title>
        <authorList>
            <consortium name="Genoscope"/>
            <person name="Aury J.-M."/>
            <person name="Jaillon O."/>
            <person name="Duret L."/>
            <person name="Noel B."/>
            <person name="Jubin C."/>
            <person name="Porcel B.M."/>
            <person name="Segurens B."/>
            <person name="Daubin V."/>
            <person name="Anthouard V."/>
            <person name="Aiach N."/>
            <person name="Arnaiz O."/>
            <person name="Billaut A."/>
            <person name="Beisson J."/>
            <person name="Blanc I."/>
            <person name="Bouhouche K."/>
            <person name="Camara F."/>
            <person name="Duharcourt S."/>
            <person name="Guigo R."/>
            <person name="Gogendeau D."/>
            <person name="Katinka M."/>
            <person name="Keller A.-M."/>
            <person name="Kissmehl R."/>
            <person name="Klotz C."/>
            <person name="Koll F."/>
            <person name="Le Moue A."/>
            <person name="Lepere C."/>
            <person name="Malinsky S."/>
            <person name="Nowacki M."/>
            <person name="Nowak J.K."/>
            <person name="Plattner H."/>
            <person name="Poulain J."/>
            <person name="Ruiz F."/>
            <person name="Serrano V."/>
            <person name="Zagulski M."/>
            <person name="Dessen P."/>
            <person name="Betermier M."/>
            <person name="Weissenbach J."/>
            <person name="Scarpelli C."/>
            <person name="Schachter V."/>
            <person name="Sperling L."/>
            <person name="Meyer E."/>
            <person name="Cohen J."/>
            <person name="Wincker P."/>
        </authorList>
    </citation>
    <scope>NUCLEOTIDE SEQUENCE [LARGE SCALE GENOMIC DNA]</scope>
    <source>
        <strain evidence="1 2">Stock d4-2</strain>
    </source>
</reference>
<accession>A0CW71</accession>
<keyword evidence="2" id="KW-1185">Reference proteome</keyword>
<dbReference type="Proteomes" id="UP000000600">
    <property type="component" value="Unassembled WGS sequence"/>
</dbReference>
<dbReference type="HOGENOM" id="CLU_3300515_0_0_1"/>
<gene>
    <name evidence="1" type="ORF">GSPATT00001240001</name>
</gene>